<dbReference type="GO" id="GO:0016020">
    <property type="term" value="C:membrane"/>
    <property type="evidence" value="ECO:0007669"/>
    <property type="project" value="UniProtKB-SubCell"/>
</dbReference>
<proteinExistence type="predicted"/>
<feature type="transmembrane region" description="Helical" evidence="7">
    <location>
        <begin position="173"/>
        <end position="194"/>
    </location>
</feature>
<keyword evidence="10" id="KW-1185">Reference proteome</keyword>
<gene>
    <name evidence="9" type="ORF">OBBRIDRAFT_738579</name>
</gene>
<feature type="transmembrane region" description="Helical" evidence="7">
    <location>
        <begin position="279"/>
        <end position="299"/>
    </location>
</feature>
<dbReference type="PANTHER" id="PTHR43791">
    <property type="entry name" value="PERMEASE-RELATED"/>
    <property type="match status" value="1"/>
</dbReference>
<protein>
    <submittedName>
        <fullName evidence="9">MFS general substrate transporter</fullName>
    </submittedName>
</protein>
<evidence type="ECO:0000256" key="4">
    <source>
        <dbReference type="ARBA" id="ARBA00022989"/>
    </source>
</evidence>
<dbReference type="SUPFAM" id="SSF103473">
    <property type="entry name" value="MFS general substrate transporter"/>
    <property type="match status" value="1"/>
</dbReference>
<feature type="transmembrane region" description="Helical" evidence="7">
    <location>
        <begin position="113"/>
        <end position="131"/>
    </location>
</feature>
<keyword evidence="5 7" id="KW-0472">Membrane</keyword>
<dbReference type="InterPro" id="IPR036259">
    <property type="entry name" value="MFS_trans_sf"/>
</dbReference>
<evidence type="ECO:0000256" key="2">
    <source>
        <dbReference type="ARBA" id="ARBA00022448"/>
    </source>
</evidence>
<feature type="region of interest" description="Disordered" evidence="6">
    <location>
        <begin position="1"/>
        <end position="24"/>
    </location>
</feature>
<dbReference type="Pfam" id="PF07690">
    <property type="entry name" value="MFS_1"/>
    <property type="match status" value="1"/>
</dbReference>
<accession>A0A8E2DGN1</accession>
<keyword evidence="4 7" id="KW-1133">Transmembrane helix</keyword>
<evidence type="ECO:0000256" key="6">
    <source>
        <dbReference type="SAM" id="MobiDB-lite"/>
    </source>
</evidence>
<evidence type="ECO:0000256" key="1">
    <source>
        <dbReference type="ARBA" id="ARBA00004141"/>
    </source>
</evidence>
<evidence type="ECO:0000313" key="10">
    <source>
        <dbReference type="Proteomes" id="UP000250043"/>
    </source>
</evidence>
<dbReference type="PANTHER" id="PTHR43791:SF85">
    <property type="entry name" value="TRANSPORTER, PUTATIVE (AFU_ORTHOLOGUE AFUA_6G00710)-RELATED"/>
    <property type="match status" value="1"/>
</dbReference>
<feature type="transmembrane region" description="Helical" evidence="7">
    <location>
        <begin position="137"/>
        <end position="161"/>
    </location>
</feature>
<dbReference type="PROSITE" id="PS50850">
    <property type="entry name" value="MFS"/>
    <property type="match status" value="1"/>
</dbReference>
<feature type="domain" description="Major facilitator superfamily (MFS) profile" evidence="8">
    <location>
        <begin position="47"/>
        <end position="461"/>
    </location>
</feature>
<keyword evidence="2" id="KW-0813">Transport</keyword>
<feature type="transmembrane region" description="Helical" evidence="7">
    <location>
        <begin position="39"/>
        <end position="60"/>
    </location>
</feature>
<evidence type="ECO:0000256" key="3">
    <source>
        <dbReference type="ARBA" id="ARBA00022692"/>
    </source>
</evidence>
<dbReference type="OrthoDB" id="2985014at2759"/>
<dbReference type="FunFam" id="1.20.1250.20:FF:000013">
    <property type="entry name" value="MFS general substrate transporter"/>
    <property type="match status" value="1"/>
</dbReference>
<organism evidence="9 10">
    <name type="scientific">Obba rivulosa</name>
    <dbReference type="NCBI Taxonomy" id="1052685"/>
    <lineage>
        <taxon>Eukaryota</taxon>
        <taxon>Fungi</taxon>
        <taxon>Dikarya</taxon>
        <taxon>Basidiomycota</taxon>
        <taxon>Agaricomycotina</taxon>
        <taxon>Agaricomycetes</taxon>
        <taxon>Polyporales</taxon>
        <taxon>Gelatoporiaceae</taxon>
        <taxon>Obba</taxon>
    </lineage>
</organism>
<dbReference type="Proteomes" id="UP000250043">
    <property type="component" value="Unassembled WGS sequence"/>
</dbReference>
<comment type="subcellular location">
    <subcellularLocation>
        <location evidence="1">Membrane</location>
        <topology evidence="1">Multi-pass membrane protein</topology>
    </subcellularLocation>
</comment>
<dbReference type="FunFam" id="1.20.1250.20:FF:000034">
    <property type="entry name" value="MFS general substrate transporter"/>
    <property type="match status" value="1"/>
</dbReference>
<feature type="transmembrane region" description="Helical" evidence="7">
    <location>
        <begin position="343"/>
        <end position="364"/>
    </location>
</feature>
<dbReference type="EMBL" id="KV722542">
    <property type="protein sequence ID" value="OCH86142.1"/>
    <property type="molecule type" value="Genomic_DNA"/>
</dbReference>
<feature type="transmembrane region" description="Helical" evidence="7">
    <location>
        <begin position="206"/>
        <end position="228"/>
    </location>
</feature>
<evidence type="ECO:0000313" key="9">
    <source>
        <dbReference type="EMBL" id="OCH86142.1"/>
    </source>
</evidence>
<feature type="transmembrane region" description="Helical" evidence="7">
    <location>
        <begin position="319"/>
        <end position="336"/>
    </location>
</feature>
<sequence>MSSLSSRPPPESNDEKDASSFEKSAIGSSPRIAISSSGAWLKMDCFIVPLCTMMFFLSFLDRTNVSNARLAGLQQELNITSTQYSLALTVTYIPYILVEIPSNLLYKSIGPHIMLPTMLALWGLVCTLQGLVHSYSGLLACRFFVGLFEGGLLPGISLYLVSFYPRGMLQYRYSLFFAASGLAGAFSGLLAAAIVKMEGVGGKHGWSWIFILEGAFTFLFGLSCFAFMPRTPAHAVFLTDLEKEIVLTALKEDGIMAADERDDEFSWVEVFRTFKQPHMLPLAVMGFFNGATLYGLAYFLPSIVASLGYTTNRAQLMSVPPFAASFVLSVLSGLLGDRYRHRGLSIIIFAIVSTAGFATFLGSGNNSVRYGALFLLVPGTYCIGPPLATWTANNVAPHIRRATALAILITMTNSGGILATWLLGTLSPAPKYTKASITFLIFQVGVLFAALVTLLYVNEQNKRKAKLRSAGLCQEAEPKAIMGNDSVWYHYVL</sequence>
<dbReference type="Gene3D" id="1.20.1250.20">
    <property type="entry name" value="MFS general substrate transporter like domains"/>
    <property type="match status" value="2"/>
</dbReference>
<reference evidence="9 10" key="1">
    <citation type="submission" date="2016-07" db="EMBL/GenBank/DDBJ databases">
        <title>Draft genome of the white-rot fungus Obba rivulosa 3A-2.</title>
        <authorList>
            <consortium name="DOE Joint Genome Institute"/>
            <person name="Miettinen O."/>
            <person name="Riley R."/>
            <person name="Acob R."/>
            <person name="Barry K."/>
            <person name="Cullen D."/>
            <person name="De Vries R."/>
            <person name="Hainaut M."/>
            <person name="Hatakka A."/>
            <person name="Henrissat B."/>
            <person name="Hilden K."/>
            <person name="Kuo R."/>
            <person name="Labutti K."/>
            <person name="Lipzen A."/>
            <person name="Makela M.R."/>
            <person name="Sandor L."/>
            <person name="Spatafora J.W."/>
            <person name="Grigoriev I.V."/>
            <person name="Hibbett D.S."/>
        </authorList>
    </citation>
    <scope>NUCLEOTIDE SEQUENCE [LARGE SCALE GENOMIC DNA]</scope>
    <source>
        <strain evidence="9 10">3A-2</strain>
    </source>
</reference>
<feature type="transmembrane region" description="Helical" evidence="7">
    <location>
        <begin position="402"/>
        <end position="423"/>
    </location>
</feature>
<keyword evidence="3 7" id="KW-0812">Transmembrane</keyword>
<feature type="transmembrane region" description="Helical" evidence="7">
    <location>
        <begin position="435"/>
        <end position="457"/>
    </location>
</feature>
<evidence type="ECO:0000256" key="7">
    <source>
        <dbReference type="SAM" id="Phobius"/>
    </source>
</evidence>
<dbReference type="InterPro" id="IPR011701">
    <property type="entry name" value="MFS"/>
</dbReference>
<name>A0A8E2DGN1_9APHY</name>
<dbReference type="AlphaFoldDB" id="A0A8E2DGN1"/>
<evidence type="ECO:0000259" key="8">
    <source>
        <dbReference type="PROSITE" id="PS50850"/>
    </source>
</evidence>
<evidence type="ECO:0000256" key="5">
    <source>
        <dbReference type="ARBA" id="ARBA00023136"/>
    </source>
</evidence>
<dbReference type="GO" id="GO:0022857">
    <property type="term" value="F:transmembrane transporter activity"/>
    <property type="evidence" value="ECO:0007669"/>
    <property type="project" value="InterPro"/>
</dbReference>
<feature type="transmembrane region" description="Helical" evidence="7">
    <location>
        <begin position="370"/>
        <end position="390"/>
    </location>
</feature>
<dbReference type="InterPro" id="IPR020846">
    <property type="entry name" value="MFS_dom"/>
</dbReference>